<comment type="catalytic activity">
    <reaction evidence="14">
        <text>S-disulfanyl-L-cysteine + tRNA(Cys) + ATP = (S)-disulfanyl-L-cysteinyl-tRNA(Cys) + AMP + diphosphate</text>
        <dbReference type="Rhea" id="RHEA:78651"/>
        <dbReference type="Rhea" id="RHEA-COMP:9661"/>
        <dbReference type="Rhea" id="RHEA-COMP:19120"/>
        <dbReference type="ChEBI" id="CHEBI:30616"/>
        <dbReference type="ChEBI" id="CHEBI:33019"/>
        <dbReference type="ChEBI" id="CHEBI:78442"/>
        <dbReference type="ChEBI" id="CHEBI:229465"/>
        <dbReference type="ChEBI" id="CHEBI:229521"/>
        <dbReference type="ChEBI" id="CHEBI:456215"/>
    </reaction>
    <physiologicalReaction direction="left-to-right" evidence="14">
        <dbReference type="Rhea" id="RHEA:78652"/>
    </physiologicalReaction>
</comment>
<evidence type="ECO:0000256" key="8">
    <source>
        <dbReference type="ARBA" id="ARBA00022840"/>
    </source>
</evidence>
<evidence type="ECO:0000313" key="20">
    <source>
        <dbReference type="Proteomes" id="UP000829291"/>
    </source>
</evidence>
<proteinExistence type="inferred from homology"/>
<evidence type="ECO:0000256" key="17">
    <source>
        <dbReference type="ARBA" id="ARBA00048609"/>
    </source>
</evidence>
<keyword evidence="4 21" id="KW-0436">Ligase</keyword>
<sequence>MKLLRSLLVSTFCRNRRLHVSAWKNQDKKKNVGEVAWIQPTGFDTGIVVYNPIVKSKVPLITRNEGYASWYMCGPTVYDSAHIGHACSYVKLDIIRRILVEYFDINLITMMGITDIDDKIIKKSGESKRDWKELTRFYEKEFFSDMAELNVQQPYLCCRVSEHMPQILQFIFQILKNGGAYVTDEGSVYFDTSKYQAYGKLGIKETTAPCTQGKRNGQDFALWKAAKPGEPFWESSWGPGRPGWHIECSVMASEKFGKSVDIHSGGIDLAFPHHENEEAQSCQHHGVSQWVNYWLHTGHLHINSMKMSKSLGNSVSIAELLDKFTADQFRLFCLTSHYRRGVEYTDDLMAASVAILKKVECFLDDCNNYVNGTLPEGNVDEVVILQSLAKTKSVIQSALAGDFDTPKAIREITSLVTLGNKMLHSPEEEGTVRNPAVIAALANYITSTLKSFGLETNTKNTQKSSIQTADVIDDLVNLRRDVRNFALEVKLKDKRLLEACDAARKNLSLHGVQIKDYGNTSTWSFGGARKT</sequence>
<dbReference type="PANTHER" id="PTHR10890">
    <property type="entry name" value="CYSTEINYL-TRNA SYNTHETASE"/>
    <property type="match status" value="1"/>
</dbReference>
<dbReference type="KEGG" id="nlo:107217604"/>
<dbReference type="FunCoup" id="A0A6J0B919">
    <property type="interactions" value="302"/>
</dbReference>
<dbReference type="CDD" id="cd00672">
    <property type="entry name" value="CysRS_core"/>
    <property type="match status" value="1"/>
</dbReference>
<evidence type="ECO:0000256" key="5">
    <source>
        <dbReference type="ARBA" id="ARBA00022723"/>
    </source>
</evidence>
<evidence type="ECO:0000256" key="2">
    <source>
        <dbReference type="ARBA" id="ARBA00005594"/>
    </source>
</evidence>
<dbReference type="Gene3D" id="1.20.120.1910">
    <property type="entry name" value="Cysteine-tRNA ligase, C-terminal anti-codon recognition domain"/>
    <property type="match status" value="1"/>
</dbReference>
<accession>A0A6J0B919</accession>
<organism evidence="21">
    <name type="scientific">Neodiprion lecontei</name>
    <name type="common">Redheaded pine sawfly</name>
    <dbReference type="NCBI Taxonomy" id="441921"/>
    <lineage>
        <taxon>Eukaryota</taxon>
        <taxon>Metazoa</taxon>
        <taxon>Ecdysozoa</taxon>
        <taxon>Arthropoda</taxon>
        <taxon>Hexapoda</taxon>
        <taxon>Insecta</taxon>
        <taxon>Pterygota</taxon>
        <taxon>Neoptera</taxon>
        <taxon>Endopterygota</taxon>
        <taxon>Hymenoptera</taxon>
        <taxon>Tenthredinoidea</taxon>
        <taxon>Diprionidae</taxon>
        <taxon>Diprioninae</taxon>
        <taxon>Neodiprion</taxon>
    </lineage>
</organism>
<name>A0A6J0B919_NEOLC</name>
<dbReference type="Gene3D" id="3.40.50.620">
    <property type="entry name" value="HUPs"/>
    <property type="match status" value="1"/>
</dbReference>
<evidence type="ECO:0000256" key="10">
    <source>
        <dbReference type="ARBA" id="ARBA00023146"/>
    </source>
</evidence>
<dbReference type="OrthoDB" id="438179at2759"/>
<keyword evidence="20" id="KW-1185">Reference proteome</keyword>
<dbReference type="GO" id="GO:0005737">
    <property type="term" value="C:cytoplasm"/>
    <property type="evidence" value="ECO:0007669"/>
    <property type="project" value="TreeGrafter"/>
</dbReference>
<evidence type="ECO:0000256" key="4">
    <source>
        <dbReference type="ARBA" id="ARBA00022598"/>
    </source>
</evidence>
<dbReference type="SUPFAM" id="SSF47323">
    <property type="entry name" value="Anticodon-binding domain of a subclass of class I aminoacyl-tRNA synthetases"/>
    <property type="match status" value="1"/>
</dbReference>
<dbReference type="Proteomes" id="UP000829291">
    <property type="component" value="Chromosome 5"/>
</dbReference>
<comment type="cofactor">
    <cofactor evidence="1">
        <name>Zn(2+)</name>
        <dbReference type="ChEBI" id="CHEBI:29105"/>
    </cofactor>
</comment>
<dbReference type="PANTHER" id="PTHR10890:SF27">
    <property type="entry name" value="CYSTEINE--TRNA LIGASE, MITOCHONDRIAL-RELATED"/>
    <property type="match status" value="1"/>
</dbReference>
<evidence type="ECO:0000256" key="3">
    <source>
        <dbReference type="ARBA" id="ARBA00012832"/>
    </source>
</evidence>
<dbReference type="InterPro" id="IPR014729">
    <property type="entry name" value="Rossmann-like_a/b/a_fold"/>
</dbReference>
<reference evidence="21" key="1">
    <citation type="submission" date="2025-08" db="UniProtKB">
        <authorList>
            <consortium name="RefSeq"/>
        </authorList>
    </citation>
    <scope>IDENTIFICATION</scope>
    <source>
        <tissue evidence="21">Thorax and Abdomen</tissue>
    </source>
</reference>
<evidence type="ECO:0000256" key="18">
    <source>
        <dbReference type="ARBA" id="ARBA00049046"/>
    </source>
</evidence>
<comment type="catalytic activity">
    <reaction evidence="18">
        <text>tRNA(Cys) + L-cysteine + ATP = L-cysteinyl-tRNA(Cys) + AMP + diphosphate</text>
        <dbReference type="Rhea" id="RHEA:17773"/>
        <dbReference type="Rhea" id="RHEA-COMP:9661"/>
        <dbReference type="Rhea" id="RHEA-COMP:9679"/>
        <dbReference type="ChEBI" id="CHEBI:30616"/>
        <dbReference type="ChEBI" id="CHEBI:33019"/>
        <dbReference type="ChEBI" id="CHEBI:35235"/>
        <dbReference type="ChEBI" id="CHEBI:78442"/>
        <dbReference type="ChEBI" id="CHEBI:78517"/>
        <dbReference type="ChEBI" id="CHEBI:456215"/>
        <dbReference type="EC" id="6.1.1.16"/>
    </reaction>
    <physiologicalReaction direction="right-to-left" evidence="18">
        <dbReference type="Rhea" id="RHEA:17775"/>
    </physiologicalReaction>
</comment>
<evidence type="ECO:0000259" key="19">
    <source>
        <dbReference type="Pfam" id="PF01406"/>
    </source>
</evidence>
<dbReference type="NCBIfam" id="TIGR00435">
    <property type="entry name" value="cysS"/>
    <property type="match status" value="1"/>
</dbReference>
<keyword evidence="8" id="KW-0067">ATP-binding</keyword>
<keyword evidence="6" id="KW-0547">Nucleotide-binding</keyword>
<keyword evidence="10" id="KW-0030">Aminoacyl-tRNA synthetase</keyword>
<dbReference type="SUPFAM" id="SSF52374">
    <property type="entry name" value="Nucleotidylyl transferase"/>
    <property type="match status" value="1"/>
</dbReference>
<dbReference type="RefSeq" id="XP_015510681.2">
    <property type="nucleotide sequence ID" value="XM_015655195.2"/>
</dbReference>
<dbReference type="HAMAP" id="MF_00041">
    <property type="entry name" value="Cys_tRNA_synth"/>
    <property type="match status" value="1"/>
</dbReference>
<comment type="function">
    <text evidence="13">In addition to its role as an aminoacyl-tRNA synthetase, has also cysteine persulfide synthase activity. Produces reactive persulfide species such as cysteine persulfide (CysSSH) from substrate cysteine and mediate direct incorporation of CysSSH into proteins during translations, resulting in protein persulfides and polysulfides. CysSSHs behave as potent antioxidants and cellular protectants.</text>
</comment>
<dbReference type="GeneID" id="107217604"/>
<dbReference type="InterPro" id="IPR032678">
    <property type="entry name" value="tRNA-synt_1_cat_dom"/>
</dbReference>
<evidence type="ECO:0000256" key="13">
    <source>
        <dbReference type="ARBA" id="ARBA00045476"/>
    </source>
</evidence>
<keyword evidence="9" id="KW-0648">Protein biosynthesis</keyword>
<dbReference type="GO" id="GO:0004817">
    <property type="term" value="F:cysteine-tRNA ligase activity"/>
    <property type="evidence" value="ECO:0007669"/>
    <property type="project" value="UniProtKB-EC"/>
</dbReference>
<keyword evidence="5" id="KW-0479">Metal-binding</keyword>
<feature type="domain" description="tRNA synthetases class I catalytic" evidence="19">
    <location>
        <begin position="65"/>
        <end position="352"/>
    </location>
</feature>
<keyword evidence="7" id="KW-0862">Zinc</keyword>
<comment type="function">
    <text evidence="12">Mitochondrial cysteine-specific aminoacyl-tRNA synthetase that catalyzes the ATP-dependent ligation of cysteine to tRNA(Cys).</text>
</comment>
<evidence type="ECO:0000256" key="1">
    <source>
        <dbReference type="ARBA" id="ARBA00001947"/>
    </source>
</evidence>
<comment type="similarity">
    <text evidence="2">Belongs to the class-I aminoacyl-tRNA synthetase family.</text>
</comment>
<evidence type="ECO:0000313" key="21">
    <source>
        <dbReference type="RefSeq" id="XP_015510681.2"/>
    </source>
</evidence>
<dbReference type="InParanoid" id="A0A6J0B919"/>
<gene>
    <name evidence="21" type="primary">LOC107217604</name>
</gene>
<dbReference type="GO" id="GO:0005524">
    <property type="term" value="F:ATP binding"/>
    <property type="evidence" value="ECO:0007669"/>
    <property type="project" value="UniProtKB-KW"/>
</dbReference>
<evidence type="ECO:0000256" key="7">
    <source>
        <dbReference type="ARBA" id="ARBA00022833"/>
    </source>
</evidence>
<dbReference type="EC" id="6.1.1.16" evidence="3"/>
<dbReference type="InterPro" id="IPR009080">
    <property type="entry name" value="tRNAsynth_Ia_anticodon-bd"/>
</dbReference>
<dbReference type="AlphaFoldDB" id="A0A6J0B919"/>
<dbReference type="PRINTS" id="PR00983">
    <property type="entry name" value="TRNASYNTHCYS"/>
</dbReference>
<dbReference type="GO" id="GO:0006423">
    <property type="term" value="P:cysteinyl-tRNA aminoacylation"/>
    <property type="evidence" value="ECO:0007669"/>
    <property type="project" value="InterPro"/>
</dbReference>
<dbReference type="InterPro" id="IPR015803">
    <property type="entry name" value="Cys-tRNA-ligase"/>
</dbReference>
<comment type="catalytic activity">
    <reaction evidence="17">
        <text>S-sulfanyl-L-cysteine + tRNA(Cys) + ATP = (S)-sulfanyl-L-cysteinyl-tRNA(Cys) + AMP + diphosphate</text>
        <dbReference type="Rhea" id="RHEA:78647"/>
        <dbReference type="Rhea" id="RHEA-COMP:9661"/>
        <dbReference type="Rhea" id="RHEA-COMP:19119"/>
        <dbReference type="ChEBI" id="CHEBI:30616"/>
        <dbReference type="ChEBI" id="CHEBI:33019"/>
        <dbReference type="ChEBI" id="CHEBI:58591"/>
        <dbReference type="ChEBI" id="CHEBI:78442"/>
        <dbReference type="ChEBI" id="CHEBI:229520"/>
        <dbReference type="ChEBI" id="CHEBI:456215"/>
    </reaction>
    <physiologicalReaction direction="left-to-right" evidence="17">
        <dbReference type="Rhea" id="RHEA:78648"/>
    </physiologicalReaction>
</comment>
<comment type="catalytic activity">
    <reaction evidence="16">
        <text>S-sulfanyl-L-cysteine + L-cysteine = S-disulfanyl-L-cysteine + L-alanine</text>
        <dbReference type="Rhea" id="RHEA:78627"/>
        <dbReference type="ChEBI" id="CHEBI:35235"/>
        <dbReference type="ChEBI" id="CHEBI:57972"/>
        <dbReference type="ChEBI" id="CHEBI:58591"/>
        <dbReference type="ChEBI" id="CHEBI:229465"/>
    </reaction>
    <physiologicalReaction direction="left-to-right" evidence="16">
        <dbReference type="Rhea" id="RHEA:78628"/>
    </physiologicalReaction>
</comment>
<evidence type="ECO:0000256" key="14">
    <source>
        <dbReference type="ARBA" id="ARBA00047499"/>
    </source>
</evidence>
<evidence type="ECO:0000256" key="12">
    <source>
        <dbReference type="ARBA" id="ARBA00043868"/>
    </source>
</evidence>
<dbReference type="InterPro" id="IPR024909">
    <property type="entry name" value="Cys-tRNA/MSH_ligase"/>
</dbReference>
<dbReference type="Pfam" id="PF01406">
    <property type="entry name" value="tRNA-synt_1e"/>
    <property type="match status" value="1"/>
</dbReference>
<evidence type="ECO:0000256" key="11">
    <source>
        <dbReference type="ARBA" id="ARBA00031499"/>
    </source>
</evidence>
<evidence type="ECO:0000256" key="15">
    <source>
        <dbReference type="ARBA" id="ARBA00047548"/>
    </source>
</evidence>
<evidence type="ECO:0000256" key="16">
    <source>
        <dbReference type="ARBA" id="ARBA00047731"/>
    </source>
</evidence>
<comment type="catalytic activity">
    <reaction evidence="15">
        <text>2 L-cysteine = S-sulfanyl-L-cysteine + L-alanine</text>
        <dbReference type="Rhea" id="RHEA:78543"/>
        <dbReference type="ChEBI" id="CHEBI:35235"/>
        <dbReference type="ChEBI" id="CHEBI:57972"/>
        <dbReference type="ChEBI" id="CHEBI:58591"/>
    </reaction>
    <physiologicalReaction direction="left-to-right" evidence="15">
        <dbReference type="Rhea" id="RHEA:78544"/>
    </physiologicalReaction>
</comment>
<evidence type="ECO:0000256" key="6">
    <source>
        <dbReference type="ARBA" id="ARBA00022741"/>
    </source>
</evidence>
<dbReference type="GO" id="GO:0046872">
    <property type="term" value="F:metal ion binding"/>
    <property type="evidence" value="ECO:0007669"/>
    <property type="project" value="UniProtKB-KW"/>
</dbReference>
<evidence type="ECO:0000256" key="9">
    <source>
        <dbReference type="ARBA" id="ARBA00022917"/>
    </source>
</evidence>
<protein>
    <recommendedName>
        <fullName evidence="3">cysteine--tRNA ligase</fullName>
        <ecNumber evidence="3">6.1.1.16</ecNumber>
    </recommendedName>
    <alternativeName>
        <fullName evidence="11">Cysteinyl-tRNA synthetase</fullName>
    </alternativeName>
</protein>